<evidence type="ECO:0000256" key="8">
    <source>
        <dbReference type="ARBA" id="ARBA00023242"/>
    </source>
</evidence>
<evidence type="ECO:0000256" key="4">
    <source>
        <dbReference type="ARBA" id="ARBA00022553"/>
    </source>
</evidence>
<dbReference type="InterPro" id="IPR011990">
    <property type="entry name" value="TPR-like_helical_dom_sf"/>
</dbReference>
<keyword evidence="8" id="KW-0539">Nucleus</keyword>
<dbReference type="InterPro" id="IPR003029">
    <property type="entry name" value="S1_domain"/>
</dbReference>
<dbReference type="InterPro" id="IPR055430">
    <property type="entry name" value="HAT_Syf1_CNRKL1_C"/>
</dbReference>
<dbReference type="Gene3D" id="1.25.40.10">
    <property type="entry name" value="Tetratricopeptide repeat domain"/>
    <property type="match status" value="1"/>
</dbReference>
<feature type="domain" description="S1 motif" evidence="14">
    <location>
        <begin position="908"/>
        <end position="970"/>
    </location>
</feature>
<dbReference type="SMART" id="SM00316">
    <property type="entry name" value="S1"/>
    <property type="match status" value="12"/>
</dbReference>
<dbReference type="Pfam" id="PF23231">
    <property type="entry name" value="HAT_Syf1_CNRKL1_C"/>
    <property type="match status" value="1"/>
</dbReference>
<dbReference type="FunFam" id="1.25.40.10:FF:000065">
    <property type="entry name" value="Programmed cell death 11"/>
    <property type="match status" value="1"/>
</dbReference>
<feature type="compositionally biased region" description="Basic and acidic residues" evidence="13">
    <location>
        <begin position="1534"/>
        <end position="1550"/>
    </location>
</feature>
<evidence type="ECO:0000256" key="7">
    <source>
        <dbReference type="ARBA" id="ARBA00022990"/>
    </source>
</evidence>
<feature type="domain" description="S1 motif" evidence="14">
    <location>
        <begin position="421"/>
        <end position="492"/>
    </location>
</feature>
<feature type="compositionally biased region" description="Basic and acidic residues" evidence="13">
    <location>
        <begin position="1465"/>
        <end position="1489"/>
    </location>
</feature>
<comment type="function">
    <text evidence="9">Essential for the generation of mature 18S rRNA, specifically necessary for cleavages at sites A0, 1 and 2 of the 47S precursor. Directly interacts with U3 snoRNA.</text>
</comment>
<evidence type="ECO:0000313" key="15">
    <source>
        <dbReference type="EMBL" id="CAI8053183.1"/>
    </source>
</evidence>
<keyword evidence="16" id="KW-1185">Reference proteome</keyword>
<dbReference type="PROSITE" id="PS50126">
    <property type="entry name" value="S1"/>
    <property type="match status" value="10"/>
</dbReference>
<keyword evidence="5" id="KW-0677">Repeat</keyword>
<dbReference type="GO" id="GO:0003723">
    <property type="term" value="F:RNA binding"/>
    <property type="evidence" value="ECO:0007669"/>
    <property type="project" value="TreeGrafter"/>
</dbReference>
<feature type="domain" description="S1 motif" evidence="14">
    <location>
        <begin position="1293"/>
        <end position="1362"/>
    </location>
</feature>
<feature type="domain" description="S1 motif" evidence="14">
    <location>
        <begin position="244"/>
        <end position="314"/>
    </location>
</feature>
<feature type="compositionally biased region" description="Basic and acidic residues" evidence="13">
    <location>
        <begin position="43"/>
        <end position="55"/>
    </location>
</feature>
<keyword evidence="7" id="KW-0007">Acetylation</keyword>
<evidence type="ECO:0000256" key="6">
    <source>
        <dbReference type="ARBA" id="ARBA00022843"/>
    </source>
</evidence>
<evidence type="ECO:0000256" key="10">
    <source>
        <dbReference type="ARBA" id="ARBA00062488"/>
    </source>
</evidence>
<dbReference type="GO" id="GO:0006364">
    <property type="term" value="P:rRNA processing"/>
    <property type="evidence" value="ECO:0007669"/>
    <property type="project" value="UniProtKB-KW"/>
</dbReference>
<feature type="domain" description="S1 motif" evidence="14">
    <location>
        <begin position="599"/>
        <end position="671"/>
    </location>
</feature>
<accession>A0AA35XC21</accession>
<evidence type="ECO:0000256" key="9">
    <source>
        <dbReference type="ARBA" id="ARBA00059726"/>
    </source>
</evidence>
<evidence type="ECO:0000313" key="16">
    <source>
        <dbReference type="Proteomes" id="UP001174909"/>
    </source>
</evidence>
<dbReference type="GO" id="GO:0032040">
    <property type="term" value="C:small-subunit processome"/>
    <property type="evidence" value="ECO:0007669"/>
    <property type="project" value="TreeGrafter"/>
</dbReference>
<feature type="compositionally biased region" description="Polar residues" evidence="13">
    <location>
        <begin position="23"/>
        <end position="34"/>
    </location>
</feature>
<dbReference type="SMART" id="SM00386">
    <property type="entry name" value="HAT"/>
    <property type="match status" value="5"/>
</dbReference>
<evidence type="ECO:0000256" key="11">
    <source>
        <dbReference type="ARBA" id="ARBA00067510"/>
    </source>
</evidence>
<evidence type="ECO:0000256" key="5">
    <source>
        <dbReference type="ARBA" id="ARBA00022737"/>
    </source>
</evidence>
<proteinExistence type="predicted"/>
<evidence type="ECO:0000256" key="3">
    <source>
        <dbReference type="ARBA" id="ARBA00022552"/>
    </source>
</evidence>
<reference evidence="15" key="1">
    <citation type="submission" date="2023-03" db="EMBL/GenBank/DDBJ databases">
        <authorList>
            <person name="Steffen K."/>
            <person name="Cardenas P."/>
        </authorList>
    </citation>
    <scope>NUCLEOTIDE SEQUENCE</scope>
</reference>
<feature type="region of interest" description="Disordered" evidence="13">
    <location>
        <begin position="978"/>
        <end position="1005"/>
    </location>
</feature>
<dbReference type="PANTHER" id="PTHR23270">
    <property type="entry name" value="PROGRAMMED CELL DEATH PROTEIN 11 PRE-RRNA PROCESSING PROTEIN RRP5"/>
    <property type="match status" value="1"/>
</dbReference>
<gene>
    <name evidence="15" type="ORF">GBAR_LOCUS29088</name>
</gene>
<feature type="region of interest" description="Disordered" evidence="13">
    <location>
        <begin position="1"/>
        <end position="59"/>
    </location>
</feature>
<comment type="subunit">
    <text evidence="10">Interacts with NF-kappa-B p50/NFKB1 and NF-kappa-B p65/RELA.</text>
</comment>
<keyword evidence="3" id="KW-0698">rRNA processing</keyword>
<feature type="region of interest" description="Disordered" evidence="13">
    <location>
        <begin position="1463"/>
        <end position="1572"/>
    </location>
</feature>
<dbReference type="InterPro" id="IPR045209">
    <property type="entry name" value="Rrp5"/>
</dbReference>
<evidence type="ECO:0000256" key="12">
    <source>
        <dbReference type="ARBA" id="ARBA00080810"/>
    </source>
</evidence>
<dbReference type="InterPro" id="IPR057302">
    <property type="entry name" value="Rrp5_S1"/>
</dbReference>
<dbReference type="EMBL" id="CASHTH010004075">
    <property type="protein sequence ID" value="CAI8053183.1"/>
    <property type="molecule type" value="Genomic_DNA"/>
</dbReference>
<evidence type="ECO:0000256" key="2">
    <source>
        <dbReference type="ARBA" id="ARBA00022499"/>
    </source>
</evidence>
<feature type="domain" description="S1 motif" evidence="14">
    <location>
        <begin position="793"/>
        <end position="862"/>
    </location>
</feature>
<evidence type="ECO:0000259" key="14">
    <source>
        <dbReference type="PROSITE" id="PS50126"/>
    </source>
</evidence>
<keyword evidence="6" id="KW-0832">Ubl conjugation</keyword>
<dbReference type="Gene3D" id="2.40.50.140">
    <property type="entry name" value="Nucleic acid-binding proteins"/>
    <property type="match status" value="7"/>
</dbReference>
<dbReference type="Proteomes" id="UP001174909">
    <property type="component" value="Unassembled WGS sequence"/>
</dbReference>
<dbReference type="SUPFAM" id="SSF48452">
    <property type="entry name" value="TPR-like"/>
    <property type="match status" value="1"/>
</dbReference>
<comment type="subcellular location">
    <subcellularLocation>
        <location evidence="1">Nucleus</location>
        <location evidence="1">Nucleolus</location>
    </subcellularLocation>
</comment>
<feature type="compositionally biased region" description="Basic and acidic residues" evidence="13">
    <location>
        <begin position="979"/>
        <end position="998"/>
    </location>
</feature>
<feature type="compositionally biased region" description="Basic and acidic residues" evidence="13">
    <location>
        <begin position="82"/>
        <end position="96"/>
    </location>
</feature>
<organism evidence="15 16">
    <name type="scientific">Geodia barretti</name>
    <name type="common">Barrett's horny sponge</name>
    <dbReference type="NCBI Taxonomy" id="519541"/>
    <lineage>
        <taxon>Eukaryota</taxon>
        <taxon>Metazoa</taxon>
        <taxon>Porifera</taxon>
        <taxon>Demospongiae</taxon>
        <taxon>Heteroscleromorpha</taxon>
        <taxon>Tetractinellida</taxon>
        <taxon>Astrophorina</taxon>
        <taxon>Geodiidae</taxon>
        <taxon>Geodia</taxon>
    </lineage>
</organism>
<sequence>MVGKKRRSGAALAYNSPRKKLKLSSNNRTQSVVQNRDAVGVRSGERGREEEDFPRGGHGVLTALEKKVIREQATQDTLFNERGAERDAPEENEHTVKSKKRKSAAATTTGSQGSRKRVDTLSPKSLVAGVLVLGAVQEIRDFDVSVSLPGNMCGTVTIGNVSDLLTKEVLDDMVEKEETEDEENKVCPLPALRRVFFPGQLVVCCVLGEGEGGEGRRKGSRGVHLTVNPHIVNSHLSSRDIVEGMVLSGWVKSLEDHGYIVDFGVANKVGFLLKKNAKEFVKTCCRGRKLRCGQVVRCKVLSDVDTRSVPVSVEPGVVGGALVGGDSLVQLHALQPGLLVNTAMKEVALNGVVVTFLGGFEGSVGLRHLPSFNSPPESLPPKKKVKGRLLWVDVERKKIGVTLQRALVEGRSFTFQGVEFGDVFEDSEIIKVFPDSALLLRLTSDLTGFAPLPMVYDERRDKLDKKHQLGTRHHCRVIQFNLIDGTAIVSLQPSILSQRYLRYSDISAGDLLDATVQRHGGFGMILTIQGNIRGLCPSTHISDRVLRDPQRKLQPGKTVKCRVLHVAAEEKRVLLTCKKSLLQLTDEEILSEYTQAVAGRVFKGVVSQISNHGFTVFFFNNVMGYVPKSEMVGEGGGRFPIPSTVVRPGQVVECRVLTCEPGTKRLRLSQRLDSEATPDVAPEDQLRPGMRVRGEVAGVAADGVTLRCRENGEFGFLPVTHLSDYPSLCAGKLSQHQQSLAAAVREGGCYELDDVVVVCGRQSTRPALLSLKPSLIQSLAHGWVENHSQLKCDQLLTGFIRKVMSYGCFVEFPHNLSALAPTKYLQDQFTSDPSLVYSEGQTVFAKVLEVSEDKKRFLVSLKPSDVRQGSGCEGEREEERRRRLGERLEGFLAERQALMASSRTLSPGTVISGKVMSVEEGEVKVELKEGLLGKATTHTATGVEVKVGKEVECAVLEVEDDVVRVSLNPAVVEACRKRREGEDGRKEVSEEGRRKSSGDPETDLQAGQSLVATVELMAPHYLLVALNTLSGAVLAYAATDSGQLEVLKASYNHIRIGQKVNTAVHSPASELSGERSGPPIVVVTGTRVRNSKEPRGAHSKPSYMSVQTGDIINVIVKGVKTAFLSVKYHLWQGRVHCCLATDNPRQGHTPFAEVHPGDVIKARVVGIRKKEIKRLGSKKGAAITTLELTTKESLLDPAVELKTAELLRSKFSQGSELVGFVHEVDERGLFVHLSPKTQGHVPLMLAHHDLSVLRNLRRHFAEGEAVKCAVVSGSKKSQPVLSLIGHVSTPTVGSAVECLVSETTPLGLIVSVPWWAGFGRVDITDVADEYTEDPLEVFREMREGVRCCVVRVCGDQMDLSLRPSRVSAHPVGDSPDREITSLEELPEGSIVRGYVKAVTAVGVFVRLGRRLDGRVQIRHLADGFVKNFKEKFTVGQLVKAKVLSVDVSKSQIELSLRLSHTDPAAAKRERRRADKERARREEEERKMDSDGGSPDSYSSDEEEEQDEGDEEGESEEGEEEAKPTLQLSGCDGFVWERGDKEEERDGSGHNEEEEEAEKEVVSSKKSRRQKKAALKAEEDQLYQAERAQLEETRAPENVEDYERLLLSRPNSSALWVQYMAFLLQTAEVDKARAVGQKALQSISFREEEEKLNVWVALLNLENLYGSQESLMTIFQSALQQNEPLDVYRRLTSIYQDSNKTNLAEQLYQTMTRQFRSELSVWTEFGQFLMRRGKLEAARRLLQRCLKTLPLKQQHVEAISKFAQCEFRYGDAGRGGTMFESLVTSYPRRTDMWSVYVDMLVKSKQTSQAREVLERAVHLKLSAKKMKLMFKRYLEFERQYGSPAGVEAVKDKARTYVETKLAQQGPS</sequence>
<dbReference type="FunFam" id="2.40.50.140:FF:000155">
    <property type="entry name" value="rRNA biogenesis protein RRP5"/>
    <property type="match status" value="1"/>
</dbReference>
<feature type="domain" description="S1 motif" evidence="14">
    <location>
        <begin position="509"/>
        <end position="578"/>
    </location>
</feature>
<comment type="caution">
    <text evidence="15">The sequence shown here is derived from an EMBL/GenBank/DDBJ whole genome shotgun (WGS) entry which is preliminary data.</text>
</comment>
<name>A0AA35XC21_GEOBA</name>
<feature type="domain" description="S1 motif" evidence="14">
    <location>
        <begin position="1214"/>
        <end position="1284"/>
    </location>
</feature>
<dbReference type="Pfam" id="PF00575">
    <property type="entry name" value="S1"/>
    <property type="match status" value="2"/>
</dbReference>
<dbReference type="InterPro" id="IPR012340">
    <property type="entry name" value="NA-bd_OB-fold"/>
</dbReference>
<protein>
    <recommendedName>
        <fullName evidence="11">Protein RRP5 homolog</fullName>
    </recommendedName>
    <alternativeName>
        <fullName evidence="12">Programmed cell death protein 11</fullName>
    </alternativeName>
</protein>
<feature type="compositionally biased region" description="Acidic residues" evidence="13">
    <location>
        <begin position="1498"/>
        <end position="1519"/>
    </location>
</feature>
<dbReference type="PANTHER" id="PTHR23270:SF10">
    <property type="entry name" value="PROTEIN RRP5 HOMOLOG"/>
    <property type="match status" value="1"/>
</dbReference>
<dbReference type="FunFam" id="2.40.50.140:FF:000103">
    <property type="entry name" value="protein RRP5 homolog"/>
    <property type="match status" value="2"/>
</dbReference>
<feature type="domain" description="S1 motif" evidence="14">
    <location>
        <begin position="1388"/>
        <end position="1457"/>
    </location>
</feature>
<dbReference type="SUPFAM" id="SSF50249">
    <property type="entry name" value="Nucleic acid-binding proteins"/>
    <property type="match status" value="9"/>
</dbReference>
<evidence type="ECO:0000256" key="1">
    <source>
        <dbReference type="ARBA" id="ARBA00004604"/>
    </source>
</evidence>
<evidence type="ECO:0000256" key="13">
    <source>
        <dbReference type="SAM" id="MobiDB-lite"/>
    </source>
</evidence>
<feature type="region of interest" description="Disordered" evidence="13">
    <location>
        <begin position="72"/>
        <end position="119"/>
    </location>
</feature>
<dbReference type="Pfam" id="PF24685">
    <property type="entry name" value="OB_RRP5_4th"/>
    <property type="match status" value="1"/>
</dbReference>
<keyword evidence="4" id="KW-0597">Phosphoprotein</keyword>
<dbReference type="InterPro" id="IPR057301">
    <property type="entry name" value="Rrp5_OB_4th"/>
</dbReference>
<feature type="domain" description="S1 motif" evidence="14">
    <location>
        <begin position="337"/>
        <end position="404"/>
    </location>
</feature>
<dbReference type="InterPro" id="IPR003107">
    <property type="entry name" value="HAT"/>
</dbReference>
<keyword evidence="2" id="KW-1017">Isopeptide bond</keyword>
<dbReference type="Pfam" id="PF23459">
    <property type="entry name" value="S1_RRP5"/>
    <property type="match status" value="2"/>
</dbReference>
<dbReference type="FunFam" id="2.40.50.140:FF:000148">
    <property type="entry name" value="protein RRP5 homolog isoform X1"/>
    <property type="match status" value="1"/>
</dbReference>